<proteinExistence type="inferred from homology"/>
<dbReference type="STRING" id="266264.Rmet_0006"/>
<organism evidence="8 9">
    <name type="scientific">Cupriavidus metallidurans (strain ATCC 43123 / DSM 2839 / NBRC 102507 / CH34)</name>
    <name type="common">Ralstonia metallidurans</name>
    <dbReference type="NCBI Taxonomy" id="266264"/>
    <lineage>
        <taxon>Bacteria</taxon>
        <taxon>Pseudomonadati</taxon>
        <taxon>Pseudomonadota</taxon>
        <taxon>Betaproteobacteria</taxon>
        <taxon>Burkholderiales</taxon>
        <taxon>Burkholderiaceae</taxon>
        <taxon>Cupriavidus</taxon>
    </lineage>
</organism>
<evidence type="ECO:0000256" key="1">
    <source>
        <dbReference type="ARBA" id="ARBA00004141"/>
    </source>
</evidence>
<dbReference type="InterPro" id="IPR050638">
    <property type="entry name" value="AA-Vitamin_Transporters"/>
</dbReference>
<dbReference type="HOGENOM" id="CLU_033863_4_3_4"/>
<feature type="transmembrane region" description="Helical" evidence="6">
    <location>
        <begin position="213"/>
        <end position="233"/>
    </location>
</feature>
<dbReference type="RefSeq" id="WP_011514940.1">
    <property type="nucleotide sequence ID" value="NC_007973.1"/>
</dbReference>
<dbReference type="SUPFAM" id="SSF103481">
    <property type="entry name" value="Multidrug resistance efflux transporter EmrE"/>
    <property type="match status" value="2"/>
</dbReference>
<keyword evidence="5 6" id="KW-0472">Membrane</keyword>
<dbReference type="PANTHER" id="PTHR32322">
    <property type="entry name" value="INNER MEMBRANE TRANSPORTER"/>
    <property type="match status" value="1"/>
</dbReference>
<keyword evidence="4 6" id="KW-1133">Transmembrane helix</keyword>
<feature type="transmembrane region" description="Helical" evidence="6">
    <location>
        <begin position="124"/>
        <end position="142"/>
    </location>
</feature>
<keyword evidence="3 6" id="KW-0812">Transmembrane</keyword>
<feature type="transmembrane region" description="Helical" evidence="6">
    <location>
        <begin position="270"/>
        <end position="288"/>
    </location>
</feature>
<evidence type="ECO:0000256" key="5">
    <source>
        <dbReference type="ARBA" id="ARBA00023136"/>
    </source>
</evidence>
<protein>
    <submittedName>
        <fullName evidence="8">Transmembrane transport protein</fullName>
    </submittedName>
</protein>
<feature type="transmembrane region" description="Helical" evidence="6">
    <location>
        <begin position="148"/>
        <end position="169"/>
    </location>
</feature>
<accession>Q1LSI4</accession>
<evidence type="ECO:0000259" key="7">
    <source>
        <dbReference type="Pfam" id="PF00892"/>
    </source>
</evidence>
<feature type="domain" description="EamA" evidence="7">
    <location>
        <begin position="152"/>
        <end position="284"/>
    </location>
</feature>
<dbReference type="EMBL" id="CP000352">
    <property type="protein sequence ID" value="ABF06892.1"/>
    <property type="molecule type" value="Genomic_DNA"/>
</dbReference>
<feature type="transmembrane region" description="Helical" evidence="6">
    <location>
        <begin position="68"/>
        <end position="88"/>
    </location>
</feature>
<comment type="subcellular location">
    <subcellularLocation>
        <location evidence="1">Membrane</location>
        <topology evidence="1">Multi-pass membrane protein</topology>
    </subcellularLocation>
</comment>
<dbReference type="PANTHER" id="PTHR32322:SF2">
    <property type="entry name" value="EAMA DOMAIN-CONTAINING PROTEIN"/>
    <property type="match status" value="1"/>
</dbReference>
<evidence type="ECO:0000313" key="9">
    <source>
        <dbReference type="Proteomes" id="UP000002429"/>
    </source>
</evidence>
<evidence type="ECO:0000256" key="3">
    <source>
        <dbReference type="ARBA" id="ARBA00022692"/>
    </source>
</evidence>
<gene>
    <name evidence="8" type="ordered locus">Rmet_0006</name>
</gene>
<feature type="transmembrane region" description="Helical" evidence="6">
    <location>
        <begin position="181"/>
        <end position="201"/>
    </location>
</feature>
<dbReference type="AlphaFoldDB" id="Q1LSI4"/>
<comment type="similarity">
    <text evidence="2">Belongs to the EamA transporter family.</text>
</comment>
<dbReference type="KEGG" id="rme:Rmet_0006"/>
<feature type="transmembrane region" description="Helical" evidence="6">
    <location>
        <begin position="245"/>
        <end position="264"/>
    </location>
</feature>
<feature type="transmembrane region" description="Helical" evidence="6">
    <location>
        <begin position="35"/>
        <end position="56"/>
    </location>
</feature>
<evidence type="ECO:0000256" key="6">
    <source>
        <dbReference type="SAM" id="Phobius"/>
    </source>
</evidence>
<evidence type="ECO:0000256" key="2">
    <source>
        <dbReference type="ARBA" id="ARBA00007362"/>
    </source>
</evidence>
<dbReference type="eggNOG" id="COG0697">
    <property type="taxonomic scope" value="Bacteria"/>
</dbReference>
<feature type="transmembrane region" description="Helical" evidence="6">
    <location>
        <begin position="100"/>
        <end position="117"/>
    </location>
</feature>
<dbReference type="InterPro" id="IPR037185">
    <property type="entry name" value="EmrE-like"/>
</dbReference>
<feature type="transmembrane region" description="Helical" evidence="6">
    <location>
        <begin position="7"/>
        <end position="29"/>
    </location>
</feature>
<dbReference type="GO" id="GO:0016020">
    <property type="term" value="C:membrane"/>
    <property type="evidence" value="ECO:0007669"/>
    <property type="project" value="UniProtKB-SubCell"/>
</dbReference>
<evidence type="ECO:0000313" key="8">
    <source>
        <dbReference type="EMBL" id="ABF06892.1"/>
    </source>
</evidence>
<feature type="domain" description="EamA" evidence="7">
    <location>
        <begin position="7"/>
        <end position="140"/>
    </location>
</feature>
<dbReference type="Proteomes" id="UP000002429">
    <property type="component" value="Chromosome"/>
</dbReference>
<sequence>MSRRMHGYLYLTLAMITVGSTVVASKIVAAGLPPFTATALRFAIALPLFLVLMRVTRITWPILAPREWGLLLVQAGAGSVGYTTLLILGLRHASATDAGVIIGTLPVVSAAIAIMVLGERPRRAVLLAIALAAAGVLTIVFRNDAGSAHSLLGSLLIFGAVGCEGVFILLNKRIQTPIAPLALSTIMAVFGLAVAVIPAGFEMPWMHALSGNAVAAVAYYALIPTVGGFLLWYAGAARVSGAEAALFTAVAPVSAVVLAAALLGEQIGQSQIIGIGCVLVAVFSLGMSQSADMTDSAMADAEGDATSHR</sequence>
<dbReference type="InterPro" id="IPR000620">
    <property type="entry name" value="EamA_dom"/>
</dbReference>
<evidence type="ECO:0000256" key="4">
    <source>
        <dbReference type="ARBA" id="ARBA00022989"/>
    </source>
</evidence>
<keyword evidence="9" id="KW-1185">Reference proteome</keyword>
<dbReference type="Pfam" id="PF00892">
    <property type="entry name" value="EamA"/>
    <property type="match status" value="2"/>
</dbReference>
<name>Q1LSI4_CUPMC</name>
<reference evidence="9" key="1">
    <citation type="journal article" date="2010" name="PLoS ONE">
        <title>The complete genome sequence of Cupriavidus metallidurans strain CH34, a master survivalist in harsh and anthropogenic environments.</title>
        <authorList>
            <person name="Janssen P.J."/>
            <person name="Van Houdt R."/>
            <person name="Moors H."/>
            <person name="Monsieurs P."/>
            <person name="Morin N."/>
            <person name="Michaux A."/>
            <person name="Benotmane M.A."/>
            <person name="Leys N."/>
            <person name="Vallaeys T."/>
            <person name="Lapidus A."/>
            <person name="Monchy S."/>
            <person name="Medigue C."/>
            <person name="Taghavi S."/>
            <person name="McCorkle S."/>
            <person name="Dunn J."/>
            <person name="van der Lelie D."/>
            <person name="Mergeay M."/>
        </authorList>
    </citation>
    <scope>NUCLEOTIDE SEQUENCE [LARGE SCALE GENOMIC DNA]</scope>
    <source>
        <strain evidence="9">ATCC 43123 / DSM 2839 / NBRC 102507 / CH34</strain>
    </source>
</reference>